<sequence>MISTITAEQRLFLQNTTHLTRRDQTRAFNERFSENKSVNSIKLYCNRNGIHTGRTGYFLKGGIPLNKGKKNGPCPHAKPTGYEVVGPGGYILIKTLEGWAFKSRYIWEQHNGQIPKDHQIIFKNGNSKDTNIENLLMVKRKVLLHANKVYSKVRNSENGEIIFLLSELKLKELELSQ</sequence>
<evidence type="ECO:0000313" key="3">
    <source>
        <dbReference type="Proteomes" id="UP000293483"/>
    </source>
</evidence>
<protein>
    <submittedName>
        <fullName evidence="2">HNH endonuclease</fullName>
    </submittedName>
</protein>
<evidence type="ECO:0000259" key="1">
    <source>
        <dbReference type="Pfam" id="PF13392"/>
    </source>
</evidence>
<proteinExistence type="predicted"/>
<dbReference type="EMBL" id="SGSU01000009">
    <property type="protein sequence ID" value="RZG66835.1"/>
    <property type="molecule type" value="Genomic_DNA"/>
</dbReference>
<dbReference type="Pfam" id="PF13392">
    <property type="entry name" value="HNH_3"/>
    <property type="match status" value="1"/>
</dbReference>
<reference evidence="2 3" key="1">
    <citation type="submission" date="2019-02" db="EMBL/GenBank/DDBJ databases">
        <title>The Batch Genome Submission of Acinetobacter spp. strains.</title>
        <authorList>
            <person name="Qin J."/>
            <person name="Hu Y."/>
            <person name="Ye H."/>
            <person name="Wei L."/>
            <person name="Feng Y."/>
            <person name="Zong Z."/>
        </authorList>
    </citation>
    <scope>NUCLEOTIDE SEQUENCE [LARGE SCALE GENOMIC DNA]</scope>
    <source>
        <strain evidence="2 3">WCHABo060081</strain>
    </source>
</reference>
<name>A0A4Q7AXG8_9GAMM</name>
<keyword evidence="2" id="KW-0540">Nuclease</keyword>
<dbReference type="RefSeq" id="WP_130145660.1">
    <property type="nucleotide sequence ID" value="NZ_SGSU01000009.1"/>
</dbReference>
<keyword evidence="2" id="KW-0378">Hydrolase</keyword>
<accession>A0A4Q7AXG8</accession>
<dbReference type="GO" id="GO:0004519">
    <property type="term" value="F:endonuclease activity"/>
    <property type="evidence" value="ECO:0007669"/>
    <property type="project" value="UniProtKB-KW"/>
</dbReference>
<gene>
    <name evidence="2" type="ORF">EXE25_09115</name>
</gene>
<dbReference type="SUPFAM" id="SSF54060">
    <property type="entry name" value="His-Me finger endonucleases"/>
    <property type="match status" value="1"/>
</dbReference>
<evidence type="ECO:0000313" key="2">
    <source>
        <dbReference type="EMBL" id="RZG66835.1"/>
    </source>
</evidence>
<organism evidence="2 3">
    <name type="scientific">Acinetobacter bouvetii</name>
    <dbReference type="NCBI Taxonomy" id="202951"/>
    <lineage>
        <taxon>Bacteria</taxon>
        <taxon>Pseudomonadati</taxon>
        <taxon>Pseudomonadota</taxon>
        <taxon>Gammaproteobacteria</taxon>
        <taxon>Moraxellales</taxon>
        <taxon>Moraxellaceae</taxon>
        <taxon>Acinetobacter</taxon>
    </lineage>
</organism>
<dbReference type="Proteomes" id="UP000293483">
    <property type="component" value="Unassembled WGS sequence"/>
</dbReference>
<dbReference type="AlphaFoldDB" id="A0A4Q7AXG8"/>
<comment type="caution">
    <text evidence="2">The sequence shown here is derived from an EMBL/GenBank/DDBJ whole genome shotgun (WGS) entry which is preliminary data.</text>
</comment>
<keyword evidence="2" id="KW-0255">Endonuclease</keyword>
<feature type="domain" description="HNH nuclease" evidence="1">
    <location>
        <begin position="101"/>
        <end position="141"/>
    </location>
</feature>
<dbReference type="InterPro" id="IPR003615">
    <property type="entry name" value="HNH_nuc"/>
</dbReference>
<dbReference type="InterPro" id="IPR044925">
    <property type="entry name" value="His-Me_finger_sf"/>
</dbReference>